<keyword evidence="4 5" id="KW-0732">Signal</keyword>
<evidence type="ECO:0000256" key="5">
    <source>
        <dbReference type="SAM" id="SignalP"/>
    </source>
</evidence>
<dbReference type="CDD" id="cd22270">
    <property type="entry name" value="DPBB_kiwellin-like"/>
    <property type="match status" value="1"/>
</dbReference>
<feature type="signal peptide" evidence="5">
    <location>
        <begin position="1"/>
        <end position="24"/>
    </location>
</feature>
<name>A0AAV3RSM6_LITER</name>
<gene>
    <name evidence="6" type="ORF">LIER_30170</name>
</gene>
<comment type="caution">
    <text evidence="6">The sequence shown here is derived from an EMBL/GenBank/DDBJ whole genome shotgun (WGS) entry which is preliminary data.</text>
</comment>
<comment type="similarity">
    <text evidence="2">Belongs to the kiwellin family.</text>
</comment>
<evidence type="ECO:0000256" key="3">
    <source>
        <dbReference type="ARBA" id="ARBA00022525"/>
    </source>
</evidence>
<dbReference type="InterPro" id="IPR036908">
    <property type="entry name" value="RlpA-like_sf"/>
</dbReference>
<evidence type="ECO:0000313" key="7">
    <source>
        <dbReference type="Proteomes" id="UP001454036"/>
    </source>
</evidence>
<dbReference type="InterPro" id="IPR039271">
    <property type="entry name" value="Kiwellin-like"/>
</dbReference>
<protein>
    <recommendedName>
        <fullName evidence="8">Kiwellin</fullName>
    </recommendedName>
</protein>
<evidence type="ECO:0000313" key="6">
    <source>
        <dbReference type="EMBL" id="GAA0180903.1"/>
    </source>
</evidence>
<keyword evidence="3" id="KW-0964">Secreted</keyword>
<dbReference type="Pfam" id="PF24300">
    <property type="entry name" value="KWL1"/>
    <property type="match status" value="1"/>
</dbReference>
<evidence type="ECO:0000256" key="1">
    <source>
        <dbReference type="ARBA" id="ARBA00004613"/>
    </source>
</evidence>
<reference evidence="6 7" key="1">
    <citation type="submission" date="2024-01" db="EMBL/GenBank/DDBJ databases">
        <title>The complete chloroplast genome sequence of Lithospermum erythrorhizon: insights into the phylogenetic relationship among Boraginaceae species and the maternal lineages of purple gromwells.</title>
        <authorList>
            <person name="Okada T."/>
            <person name="Watanabe K."/>
        </authorList>
    </citation>
    <scope>NUCLEOTIDE SEQUENCE [LARGE SCALE GENOMIC DNA]</scope>
</reference>
<dbReference type="Gene3D" id="2.40.40.10">
    <property type="entry name" value="RlpA-like domain"/>
    <property type="match status" value="1"/>
</dbReference>
<dbReference type="EMBL" id="BAABME010010676">
    <property type="protein sequence ID" value="GAA0180903.1"/>
    <property type="molecule type" value="Genomic_DNA"/>
</dbReference>
<proteinExistence type="inferred from homology"/>
<dbReference type="PANTHER" id="PTHR33191">
    <property type="entry name" value="RIPENING-RELATED PROTEIN 2-RELATED"/>
    <property type="match status" value="1"/>
</dbReference>
<evidence type="ECO:0000256" key="4">
    <source>
        <dbReference type="ARBA" id="ARBA00022729"/>
    </source>
</evidence>
<evidence type="ECO:0008006" key="8">
    <source>
        <dbReference type="Google" id="ProtNLM"/>
    </source>
</evidence>
<sequence length="214" mass="22643">MAKLISSFILSLIISIVMPSPGHAVSYCNDPCQSLDDCDGQLICINAKCNDDPEVGTTECGGGGAPPSTGNLSTSCQQLGTLTCLGRSYPTYDCSPPVTSSTMAKLTFNHFSEGGITSKCDGRVYGNDELIVALSTGWYDNGLRCLKMIKVMGGNGRSVEAKVVDECDSLHGCEEGHEGQPPCPNNIVDGSRGVWEGLGLDLHQGIVDVVWFMV</sequence>
<comment type="subcellular location">
    <subcellularLocation>
        <location evidence="1">Secreted</location>
    </subcellularLocation>
</comment>
<accession>A0AAV3RSM6</accession>
<dbReference type="Proteomes" id="UP001454036">
    <property type="component" value="Unassembled WGS sequence"/>
</dbReference>
<dbReference type="PANTHER" id="PTHR33191:SF9">
    <property type="entry name" value="RIPENING-RELATED PROTEIN 2-RELATED"/>
    <property type="match status" value="1"/>
</dbReference>
<dbReference type="GO" id="GO:0005576">
    <property type="term" value="C:extracellular region"/>
    <property type="evidence" value="ECO:0007669"/>
    <property type="project" value="UniProtKB-SubCell"/>
</dbReference>
<organism evidence="6 7">
    <name type="scientific">Lithospermum erythrorhizon</name>
    <name type="common">Purple gromwell</name>
    <name type="synonym">Lithospermum officinale var. erythrorhizon</name>
    <dbReference type="NCBI Taxonomy" id="34254"/>
    <lineage>
        <taxon>Eukaryota</taxon>
        <taxon>Viridiplantae</taxon>
        <taxon>Streptophyta</taxon>
        <taxon>Embryophyta</taxon>
        <taxon>Tracheophyta</taxon>
        <taxon>Spermatophyta</taxon>
        <taxon>Magnoliopsida</taxon>
        <taxon>eudicotyledons</taxon>
        <taxon>Gunneridae</taxon>
        <taxon>Pentapetalae</taxon>
        <taxon>asterids</taxon>
        <taxon>lamiids</taxon>
        <taxon>Boraginales</taxon>
        <taxon>Boraginaceae</taxon>
        <taxon>Boraginoideae</taxon>
        <taxon>Lithospermeae</taxon>
        <taxon>Lithospermum</taxon>
    </lineage>
</organism>
<dbReference type="SUPFAM" id="SSF50685">
    <property type="entry name" value="Barwin-like endoglucanases"/>
    <property type="match status" value="1"/>
</dbReference>
<dbReference type="AlphaFoldDB" id="A0AAV3RSM6"/>
<evidence type="ECO:0000256" key="2">
    <source>
        <dbReference type="ARBA" id="ARBA00005592"/>
    </source>
</evidence>
<keyword evidence="7" id="KW-1185">Reference proteome</keyword>
<feature type="chain" id="PRO_5043607241" description="Kiwellin" evidence="5">
    <location>
        <begin position="25"/>
        <end position="214"/>
    </location>
</feature>